<dbReference type="PANTHER" id="PTHR22911:SF79">
    <property type="entry name" value="MOBA-LIKE NTP TRANSFERASE DOMAIN-CONTAINING PROTEIN"/>
    <property type="match status" value="1"/>
</dbReference>
<reference evidence="3" key="1">
    <citation type="journal article" date="2014" name="Int. J. Syst. Evol. Microbiol.">
        <title>Complete genome sequence of Corynebacterium casei LMG S-19264T (=DSM 44701T), isolated from a smear-ripened cheese.</title>
        <authorList>
            <consortium name="US DOE Joint Genome Institute (JGI-PGF)"/>
            <person name="Walter F."/>
            <person name="Albersmeier A."/>
            <person name="Kalinowski J."/>
            <person name="Ruckert C."/>
        </authorList>
    </citation>
    <scope>NUCLEOTIDE SEQUENCE</scope>
    <source>
        <strain evidence="3">JCM 31311</strain>
    </source>
</reference>
<dbReference type="InterPro" id="IPR037185">
    <property type="entry name" value="EmrE-like"/>
</dbReference>
<feature type="transmembrane region" description="Helical" evidence="1">
    <location>
        <begin position="135"/>
        <end position="154"/>
    </location>
</feature>
<feature type="transmembrane region" description="Helical" evidence="1">
    <location>
        <begin position="81"/>
        <end position="101"/>
    </location>
</feature>
<keyword evidence="1" id="KW-0472">Membrane</keyword>
<feature type="transmembrane region" description="Helical" evidence="1">
    <location>
        <begin position="58"/>
        <end position="75"/>
    </location>
</feature>
<evidence type="ECO:0000259" key="2">
    <source>
        <dbReference type="Pfam" id="PF00892"/>
    </source>
</evidence>
<feature type="domain" description="EamA" evidence="2">
    <location>
        <begin position="136"/>
        <end position="268"/>
    </location>
</feature>
<organism evidence="3 4">
    <name type="scientific">Deinococcus ruber</name>
    <dbReference type="NCBI Taxonomy" id="1848197"/>
    <lineage>
        <taxon>Bacteria</taxon>
        <taxon>Thermotogati</taxon>
        <taxon>Deinococcota</taxon>
        <taxon>Deinococci</taxon>
        <taxon>Deinococcales</taxon>
        <taxon>Deinococcaceae</taxon>
        <taxon>Deinococcus</taxon>
    </lineage>
</organism>
<feature type="transmembrane region" description="Helical" evidence="1">
    <location>
        <begin position="201"/>
        <end position="221"/>
    </location>
</feature>
<accession>A0A918CBF3</accession>
<feature type="transmembrane region" description="Helical" evidence="1">
    <location>
        <begin position="161"/>
        <end position="181"/>
    </location>
</feature>
<keyword evidence="1" id="KW-1133">Transmembrane helix</keyword>
<dbReference type="AlphaFoldDB" id="A0A918CBF3"/>
<evidence type="ECO:0000256" key="1">
    <source>
        <dbReference type="SAM" id="Phobius"/>
    </source>
</evidence>
<keyword evidence="1" id="KW-0812">Transmembrane</keyword>
<evidence type="ECO:0000313" key="4">
    <source>
        <dbReference type="Proteomes" id="UP000603865"/>
    </source>
</evidence>
<dbReference type="SUPFAM" id="SSF103481">
    <property type="entry name" value="Multidrug resistance efflux transporter EmrE"/>
    <property type="match status" value="2"/>
</dbReference>
<dbReference type="GO" id="GO:0016020">
    <property type="term" value="C:membrane"/>
    <property type="evidence" value="ECO:0007669"/>
    <property type="project" value="InterPro"/>
</dbReference>
<dbReference type="Proteomes" id="UP000603865">
    <property type="component" value="Unassembled WGS sequence"/>
</dbReference>
<keyword evidence="4" id="KW-1185">Reference proteome</keyword>
<reference evidence="3" key="2">
    <citation type="submission" date="2020-09" db="EMBL/GenBank/DDBJ databases">
        <authorList>
            <person name="Sun Q."/>
            <person name="Ohkuma M."/>
        </authorList>
    </citation>
    <scope>NUCLEOTIDE SEQUENCE</scope>
    <source>
        <strain evidence="3">JCM 31311</strain>
    </source>
</reference>
<dbReference type="InterPro" id="IPR000620">
    <property type="entry name" value="EamA_dom"/>
</dbReference>
<feature type="domain" description="EamA" evidence="2">
    <location>
        <begin position="1"/>
        <end position="125"/>
    </location>
</feature>
<protein>
    <recommendedName>
        <fullName evidence="2">EamA domain-containing protein</fullName>
    </recommendedName>
</protein>
<feature type="transmembrane region" description="Helical" evidence="1">
    <location>
        <begin position="28"/>
        <end position="46"/>
    </location>
</feature>
<comment type="caution">
    <text evidence="3">The sequence shown here is derived from an EMBL/GenBank/DDBJ whole genome shotgun (WGS) entry which is preliminary data.</text>
</comment>
<proteinExistence type="predicted"/>
<feature type="transmembrane region" description="Helical" evidence="1">
    <location>
        <begin position="253"/>
        <end position="271"/>
    </location>
</feature>
<name>A0A918CBF3_9DEIO</name>
<feature type="transmembrane region" description="Helical" evidence="1">
    <location>
        <begin position="228"/>
        <end position="247"/>
    </location>
</feature>
<dbReference type="Pfam" id="PF00892">
    <property type="entry name" value="EamA"/>
    <property type="match status" value="2"/>
</dbReference>
<sequence>MLLALLAALGFSSLGILGKLSVQVGLPALSALPWRFGLVALLLLPWSRGVSWAVRGRMLGVGLLYCLATHAYFLALTRISAGATSLLLYLAPAFVLLYSALWGRRPTRPQQGALLLTLLGLLLVVGLPGGQDKNVLGLGFGVLAAALYGGYLLASERWLTGAPPLASTAAMSLSAAVYFAVLDGASGQLVVPQGAQQWGVIAGMALLPTLLAVPSLYGAIARIGAARASLLATTEPLWTVLLAALFLHDSLRLAVLLGGGFILAGALLAQVRGRSTAAPLEL</sequence>
<dbReference type="PANTHER" id="PTHR22911">
    <property type="entry name" value="ACYL-MALONYL CONDENSING ENZYME-RELATED"/>
    <property type="match status" value="1"/>
</dbReference>
<evidence type="ECO:0000313" key="3">
    <source>
        <dbReference type="EMBL" id="GGR14750.1"/>
    </source>
</evidence>
<dbReference type="EMBL" id="BMQL01000017">
    <property type="protein sequence ID" value="GGR14750.1"/>
    <property type="molecule type" value="Genomic_DNA"/>
</dbReference>
<gene>
    <name evidence="3" type="ORF">GCM10008957_29480</name>
</gene>
<feature type="transmembrane region" description="Helical" evidence="1">
    <location>
        <begin position="113"/>
        <end position="129"/>
    </location>
</feature>